<feature type="compositionally biased region" description="Basic and acidic residues" evidence="1">
    <location>
        <begin position="180"/>
        <end position="192"/>
    </location>
</feature>
<evidence type="ECO:0000313" key="3">
    <source>
        <dbReference type="Proteomes" id="UP000585474"/>
    </source>
</evidence>
<dbReference type="EMBL" id="BJWL01000220">
    <property type="protein sequence ID" value="GFS35009.1"/>
    <property type="molecule type" value="Genomic_DNA"/>
</dbReference>
<dbReference type="Proteomes" id="UP000585474">
    <property type="component" value="Unassembled WGS sequence"/>
</dbReference>
<reference evidence="3" key="1">
    <citation type="submission" date="2019-07" db="EMBL/GenBank/DDBJ databases">
        <title>De Novo Assembly of kiwifruit Actinidia rufa.</title>
        <authorList>
            <person name="Sugita-Konishi S."/>
            <person name="Sato K."/>
            <person name="Mori E."/>
            <person name="Abe Y."/>
            <person name="Kisaki G."/>
            <person name="Hamano K."/>
            <person name="Suezawa K."/>
            <person name="Otani M."/>
            <person name="Fukuda T."/>
            <person name="Manabe T."/>
            <person name="Gomi K."/>
            <person name="Tabuchi M."/>
            <person name="Akimitsu K."/>
            <person name="Kataoka I."/>
        </authorList>
    </citation>
    <scope>NUCLEOTIDE SEQUENCE [LARGE SCALE GENOMIC DNA]</scope>
    <source>
        <strain evidence="3">cv. Fuchu</strain>
    </source>
</reference>
<feature type="region of interest" description="Disordered" evidence="1">
    <location>
        <begin position="48"/>
        <end position="86"/>
    </location>
</feature>
<organism evidence="2 3">
    <name type="scientific">Actinidia rufa</name>
    <dbReference type="NCBI Taxonomy" id="165716"/>
    <lineage>
        <taxon>Eukaryota</taxon>
        <taxon>Viridiplantae</taxon>
        <taxon>Streptophyta</taxon>
        <taxon>Embryophyta</taxon>
        <taxon>Tracheophyta</taxon>
        <taxon>Spermatophyta</taxon>
        <taxon>Magnoliopsida</taxon>
        <taxon>eudicotyledons</taxon>
        <taxon>Gunneridae</taxon>
        <taxon>Pentapetalae</taxon>
        <taxon>asterids</taxon>
        <taxon>Ericales</taxon>
        <taxon>Actinidiaceae</taxon>
        <taxon>Actinidia</taxon>
    </lineage>
</organism>
<proteinExistence type="predicted"/>
<protein>
    <submittedName>
        <fullName evidence="2">Uncharacterized protein</fullName>
    </submittedName>
</protein>
<feature type="region of interest" description="Disordered" evidence="1">
    <location>
        <begin position="143"/>
        <end position="192"/>
    </location>
</feature>
<keyword evidence="3" id="KW-1185">Reference proteome</keyword>
<gene>
    <name evidence="2" type="ORF">Acr_00g0037300</name>
</gene>
<dbReference type="AlphaFoldDB" id="A0A7J0DH03"/>
<name>A0A7J0DH03_9ERIC</name>
<sequence length="220" mass="24224">MERQQESMWVTRFLFSLLSSHDGARSQILGAKEHPSHGEFQSFRQVTLPSSIPSPTDRSALAASIDPSCPSRPYRPPGFGRSQPEPISSDIAAMERQQESMWVTRFLFSLLSSHDGARSQILGAKEHPSHGEFQSFRQVTLPSSIPSPTDRSALAASIDPSCPSRPYRPPGFGRSQPNRPSHDYPHDGRSFGRGARDRGVAVIADMVLSFALIATRTIIL</sequence>
<feature type="compositionally biased region" description="Polar residues" evidence="1">
    <location>
        <begin position="48"/>
        <end position="57"/>
    </location>
</feature>
<comment type="caution">
    <text evidence="2">The sequence shown here is derived from an EMBL/GenBank/DDBJ whole genome shotgun (WGS) entry which is preliminary data.</text>
</comment>
<evidence type="ECO:0000313" key="2">
    <source>
        <dbReference type="EMBL" id="GFS35009.1"/>
    </source>
</evidence>
<evidence type="ECO:0000256" key="1">
    <source>
        <dbReference type="SAM" id="MobiDB-lite"/>
    </source>
</evidence>
<accession>A0A7J0DH03</accession>